<dbReference type="SUPFAM" id="SSF56672">
    <property type="entry name" value="DNA/RNA polymerases"/>
    <property type="match status" value="1"/>
</dbReference>
<dbReference type="SUPFAM" id="SSF51197">
    <property type="entry name" value="Clavaminate synthase-like"/>
    <property type="match status" value="2"/>
</dbReference>
<dbReference type="InterPro" id="IPR002156">
    <property type="entry name" value="RNaseH_domain"/>
</dbReference>
<evidence type="ECO:0000256" key="3">
    <source>
        <dbReference type="PROSITE-ProRule" id="PRU00047"/>
    </source>
</evidence>
<evidence type="ECO:0000256" key="2">
    <source>
        <dbReference type="ARBA" id="ARBA00023004"/>
    </source>
</evidence>
<feature type="domain" description="CCHC-type" evidence="5">
    <location>
        <begin position="255"/>
        <end position="268"/>
    </location>
</feature>
<gene>
    <name evidence="7" type="ORF">FSB_LOCUS60908</name>
</gene>
<name>A0A2N9J6I3_FAGSY</name>
<dbReference type="InterPro" id="IPR001878">
    <property type="entry name" value="Znf_CCHC"/>
</dbReference>
<dbReference type="InterPro" id="IPR043502">
    <property type="entry name" value="DNA/RNA_pol_sf"/>
</dbReference>
<dbReference type="GO" id="GO:0003676">
    <property type="term" value="F:nucleic acid binding"/>
    <property type="evidence" value="ECO:0007669"/>
    <property type="project" value="InterPro"/>
</dbReference>
<dbReference type="GO" id="GO:0008270">
    <property type="term" value="F:zinc ion binding"/>
    <property type="evidence" value="ECO:0007669"/>
    <property type="project" value="UniProtKB-KW"/>
</dbReference>
<dbReference type="Pfam" id="PF14226">
    <property type="entry name" value="DIOX_N"/>
    <property type="match status" value="1"/>
</dbReference>
<dbReference type="InterPro" id="IPR044730">
    <property type="entry name" value="RNase_H-like_dom_plant"/>
</dbReference>
<dbReference type="GO" id="GO:0004523">
    <property type="term" value="F:RNA-DNA hybrid ribonuclease activity"/>
    <property type="evidence" value="ECO:0007669"/>
    <property type="project" value="InterPro"/>
</dbReference>
<dbReference type="InterPro" id="IPR027443">
    <property type="entry name" value="IPNS-like_sf"/>
</dbReference>
<dbReference type="InterPro" id="IPR026960">
    <property type="entry name" value="RVT-Znf"/>
</dbReference>
<dbReference type="Gene3D" id="2.60.120.330">
    <property type="entry name" value="B-lactam Antibiotic, Isopenicillin N Synthase, Chain"/>
    <property type="match status" value="2"/>
</dbReference>
<dbReference type="InterPro" id="IPR026992">
    <property type="entry name" value="DIOX_N"/>
</dbReference>
<feature type="region of interest" description="Disordered" evidence="4">
    <location>
        <begin position="422"/>
        <end position="447"/>
    </location>
</feature>
<proteinExistence type="predicted"/>
<evidence type="ECO:0000256" key="4">
    <source>
        <dbReference type="SAM" id="MobiDB-lite"/>
    </source>
</evidence>
<dbReference type="InterPro" id="IPR000477">
    <property type="entry name" value="RT_dom"/>
</dbReference>
<feature type="compositionally biased region" description="Pro residues" evidence="4">
    <location>
        <begin position="430"/>
        <end position="445"/>
    </location>
</feature>
<keyword evidence="3" id="KW-0863">Zinc-finger</keyword>
<evidence type="ECO:0000259" key="6">
    <source>
        <dbReference type="PROSITE" id="PS50878"/>
    </source>
</evidence>
<evidence type="ECO:0000256" key="1">
    <source>
        <dbReference type="ARBA" id="ARBA00022723"/>
    </source>
</evidence>
<keyword evidence="2" id="KW-0408">Iron</keyword>
<organism evidence="7">
    <name type="scientific">Fagus sylvatica</name>
    <name type="common">Beechnut</name>
    <dbReference type="NCBI Taxonomy" id="28930"/>
    <lineage>
        <taxon>Eukaryota</taxon>
        <taxon>Viridiplantae</taxon>
        <taxon>Streptophyta</taxon>
        <taxon>Embryophyta</taxon>
        <taxon>Tracheophyta</taxon>
        <taxon>Spermatophyta</taxon>
        <taxon>Magnoliopsida</taxon>
        <taxon>eudicotyledons</taxon>
        <taxon>Gunneridae</taxon>
        <taxon>Pentapetalae</taxon>
        <taxon>rosids</taxon>
        <taxon>fabids</taxon>
        <taxon>Fagales</taxon>
        <taxon>Fagaceae</taxon>
        <taxon>Fagus</taxon>
    </lineage>
</organism>
<dbReference type="Pfam" id="PF03171">
    <property type="entry name" value="2OG-FeII_Oxy"/>
    <property type="match status" value="1"/>
</dbReference>
<keyword evidence="3" id="KW-0862">Zinc</keyword>
<dbReference type="Pfam" id="PF03372">
    <property type="entry name" value="Exo_endo_phos"/>
    <property type="match status" value="1"/>
</dbReference>
<dbReference type="CDD" id="cd01650">
    <property type="entry name" value="RT_nLTR_like"/>
    <property type="match status" value="1"/>
</dbReference>
<dbReference type="PANTHER" id="PTHR33116">
    <property type="entry name" value="REVERSE TRANSCRIPTASE ZINC-BINDING DOMAIN-CONTAINING PROTEIN-RELATED-RELATED"/>
    <property type="match status" value="1"/>
</dbReference>
<evidence type="ECO:0000259" key="5">
    <source>
        <dbReference type="PROSITE" id="PS50158"/>
    </source>
</evidence>
<dbReference type="InterPro" id="IPR005135">
    <property type="entry name" value="Endo/exonuclease/phosphatase"/>
</dbReference>
<dbReference type="PROSITE" id="PS50878">
    <property type="entry name" value="RT_POL"/>
    <property type="match status" value="1"/>
</dbReference>
<keyword evidence="1" id="KW-0479">Metal-binding</keyword>
<feature type="domain" description="Reverse transcriptase" evidence="6">
    <location>
        <begin position="970"/>
        <end position="1217"/>
    </location>
</feature>
<dbReference type="InterPro" id="IPR036691">
    <property type="entry name" value="Endo/exonu/phosph_ase_sf"/>
</dbReference>
<reference evidence="7" key="1">
    <citation type="submission" date="2018-02" db="EMBL/GenBank/DDBJ databases">
        <authorList>
            <person name="Cohen D.B."/>
            <person name="Kent A.D."/>
        </authorList>
    </citation>
    <scope>NUCLEOTIDE SEQUENCE</scope>
</reference>
<dbReference type="PANTHER" id="PTHR33116:SF86">
    <property type="entry name" value="REVERSE TRANSCRIPTASE DOMAIN-CONTAINING PROTEIN"/>
    <property type="match status" value="1"/>
</dbReference>
<dbReference type="PROSITE" id="PS50158">
    <property type="entry name" value="ZF_CCHC"/>
    <property type="match status" value="1"/>
</dbReference>
<dbReference type="SUPFAM" id="SSF56219">
    <property type="entry name" value="DNase I-like"/>
    <property type="match status" value="1"/>
</dbReference>
<dbReference type="CDD" id="cd06222">
    <property type="entry name" value="RNase_H_like"/>
    <property type="match status" value="1"/>
</dbReference>
<dbReference type="EMBL" id="OIVN01006432">
    <property type="protein sequence ID" value="SPD33026.1"/>
    <property type="molecule type" value="Genomic_DNA"/>
</dbReference>
<dbReference type="Pfam" id="PF13456">
    <property type="entry name" value="RVT_3"/>
    <property type="match status" value="1"/>
</dbReference>
<evidence type="ECO:0000313" key="7">
    <source>
        <dbReference type="EMBL" id="SPD33026.1"/>
    </source>
</evidence>
<protein>
    <recommendedName>
        <fullName evidence="8">CCHC-type domain-containing protein</fullName>
    </recommendedName>
</protein>
<accession>A0A2N9J6I3</accession>
<dbReference type="Pfam" id="PF13966">
    <property type="entry name" value="zf-RVT"/>
    <property type="match status" value="1"/>
</dbReference>
<dbReference type="Pfam" id="PF00078">
    <property type="entry name" value="RVT_1"/>
    <property type="match status" value="1"/>
</dbReference>
<dbReference type="InterPro" id="IPR025836">
    <property type="entry name" value="Zn_knuckle_CX2CX4HX4C"/>
</dbReference>
<dbReference type="InterPro" id="IPR044861">
    <property type="entry name" value="IPNS-like_FE2OG_OXY"/>
</dbReference>
<dbReference type="Pfam" id="PF14392">
    <property type="entry name" value="zf-CCHC_4"/>
    <property type="match status" value="1"/>
</dbReference>
<dbReference type="Gene3D" id="3.60.10.10">
    <property type="entry name" value="Endonuclease/exonuclease/phosphatase"/>
    <property type="match status" value="1"/>
</dbReference>
<evidence type="ECO:0008006" key="8">
    <source>
        <dbReference type="Google" id="ProtNLM"/>
    </source>
</evidence>
<sequence length="1880" mass="213694">MPIQSTQAKNIPVLDFSNLDLKPNTSSWLSASKNVCRALEEYGCFVVELGNKVPIELHYTILSAVGGLFDFPIETKMKVTYERPFHGYSSTTHCERLVIDNANSDEALEEMCRRLKLSEEEAPRIRLGENMKAKSERETQFSVLFKLMTMKPFHSDVFKSSIRNLWFSTGDLIIRDIDDNLFMGDIQPSDVKFTHAAFWVRVINLPIKSMTREVGEKIGAAMGRLIEVDFENEDTGALQEPFWVDFRYEHLPIFCYRCGRIGHSGNDCLEGRRTGGDLEPGEAKYGAWLRALPLRLPRQQRPYVPPPSPAAEGSANTRRSPIVNVHAGTASSAMGHVFFPGDAQAEESSAMAQARRESQRPTLGEVVTQNSEMEVVPMDFVGQVEHGNSNIQIMGEITKLAPITKDKDTVIIEKLNESREQHVSVHNPSIVPPVVDPHEGPPPPKSWKRRARMKTIAEPIDANVALLVGGKRSFQTAELDVVDTPPVTMKTISLNCRGLGNPETVLELHNLVKHEVPQIVFLMETRLPIRKLEFIRVKLGMKGCFGVDRERFGGGLALLWDDSVDIQIQSYSKHHIDCWVDNHTGESWRLTGFYGDPDTACRHHSWELLRRLKGMSNRMWLVMGDFNEITSSDEKQGKLFRCPRQMAAFREVLNDCSLTDLGFHGYEFTWTNNRNQGECVDERLDRGVATTQWMDLFPGATIQHFVFAFSDHLGLLLNTDTVAHGGHQRKKRRFHFEHAWLREEGCEEVIAQAWEVQHVGTHMFRLVQKIKQCRMALLSWSKSQARRLPKLIAEKQARLKEIYGMAGNHVNKQEGRDLRRDLRFLLAKEEIYWRQRSRVAWLREGDRNTNYFHACANQRKKSNTIVGIRDSNNIWYNDDVGIERVVDNYFHGIYTSSNPTAIDTVTQEVEHVVSPGMNEDLMMPFTREEVRRALFQMSPSKAPGPDGMTALFFQKFWHIVGMDVTDSILDFLNNGHMLKSLNYTHIALIPKVKSPELMTQFRPISLCNVLYKIISKVLVNRMKTILPFVVSDSQSAFVPGRMISDNIMIAFEILHHLKNKRVGKVPQMAVKLDMSKAYDRVEWDYLKKMMLKLGFTARWVALIMECVTSVSYSILVNGEPKGYVKPSRGLRQGDPLSPYLFLICAEGLTALLRKAERESVMQGISICRGGPQGQKINTAKTALFFSQNASPIVKASILNFFGTSPTTQFEKYLGLPPVIGRSKKQAFSEIKDRIWRRLQGWKEKNLSQAGKAVLIKAVIQAIPTYAMSCFKFPAGLCEEISSMATRFWWGQKETGRKIHWLSKKKLCQAKQEGGIGFRDLQYFNQALLARQGWRLLKNPQSLVFRFLKAKYFPHTSFMEAKIRGNASYLWRSICESKNVLEAGMRWRVGSGESIRIWKDRWIPSPSTYKIMSPIRHLDENASVDSLINLHSMSWNVPLLQEVFLPRDVELITQIPLSVRRPRDTLIWSGTKKGIFTVKSAYYMLLHQSSAGEAGSSSSRELSTFWKNLWSTQVAPKVKLFAWRACRNIVPTKTKLFEKGLTATFTCSWCMEEAETIDHVLWGYLQFPLVEICITTAWSLWKARNEMIWEDKVSNAADVALRAAENAMNFLEAGNVEALAPHAREVMDQQRWVPPNRADFKLNIACQWQGTQRRAGMGILIRNHEGKVMAAMQSTIDIVGEIDQVHAKLMLQAMKFARDIGLMRVNMEGCWRGLFTLLKAGGPCLMSHGVLVDDICCLTKDFQFISFNCIHANCNRAAQALATEALSSLSEQSANSFVKLIAELDEMVTRMVFERYGVEKYYDSHMESTTHTLAILKYTEPQKTGTNEGLPNHTDKHFTSILHQNGVKGLEIKTKDGEWIGFDPSPSSFIFLAADALQVGY</sequence>